<dbReference type="GO" id="GO:0004725">
    <property type="term" value="F:protein tyrosine phosphatase activity"/>
    <property type="evidence" value="ECO:0007669"/>
    <property type="project" value="UniProtKB-EC"/>
</dbReference>
<evidence type="ECO:0000313" key="9">
    <source>
        <dbReference type="Proteomes" id="UP001370758"/>
    </source>
</evidence>
<sequence>MTLQPANLKDLELKTGASAGELLEKIRNLREKNIGMDRIADTQVYISGMFVLRRADLLEAANITHIISVLRGRVDKTLIEQYTTSGRHLHIEVDDDDDENLIEHFQTTNAFIDKAVRGGGNVLVHCAMGISRSATICTAYLIYKKQIPSETAIDIIRESRPIVCPNYAFRQQLNIYYENLDQAMRNLDDVPAYQRYLYKKEVEMSRMAHKAPTINHYGDDEAKEGSDMELKCRKCRRTLALSKSFVDHQAASPPIASSSRDRILNAVGLNKPNCQHHFLDPIVWMKPELEKGEMEGKLECPKCKSKVGSYAWQGMKCSCGVWVTPAISLAKSRVDESRPRSAL</sequence>
<gene>
    <name evidence="8" type="primary">YVH1</name>
    <name evidence="8" type="ORF">TWF481_001146</name>
</gene>
<dbReference type="PANTHER" id="PTHR45848">
    <property type="entry name" value="DUAL SPECIFICITY PROTEIN PHOSPHATASE 12 FAMILY MEMBER"/>
    <property type="match status" value="1"/>
</dbReference>
<evidence type="ECO:0000256" key="4">
    <source>
        <dbReference type="ARBA" id="ARBA00022912"/>
    </source>
</evidence>
<dbReference type="PROSITE" id="PS50054">
    <property type="entry name" value="TYR_PHOSPHATASE_DUAL"/>
    <property type="match status" value="1"/>
</dbReference>
<feature type="domain" description="Tyrosine specific protein phosphatases" evidence="7">
    <location>
        <begin position="99"/>
        <end position="161"/>
    </location>
</feature>
<evidence type="ECO:0000256" key="3">
    <source>
        <dbReference type="ARBA" id="ARBA00022801"/>
    </source>
</evidence>
<organism evidence="8 9">
    <name type="scientific">Arthrobotrys musiformis</name>
    <dbReference type="NCBI Taxonomy" id="47236"/>
    <lineage>
        <taxon>Eukaryota</taxon>
        <taxon>Fungi</taxon>
        <taxon>Dikarya</taxon>
        <taxon>Ascomycota</taxon>
        <taxon>Pezizomycotina</taxon>
        <taxon>Orbiliomycetes</taxon>
        <taxon>Orbiliales</taxon>
        <taxon>Orbiliaceae</taxon>
        <taxon>Arthrobotrys</taxon>
    </lineage>
</organism>
<dbReference type="EMBL" id="JAVHJL010000001">
    <property type="protein sequence ID" value="KAK6512256.1"/>
    <property type="molecule type" value="Genomic_DNA"/>
</dbReference>
<dbReference type="InterPro" id="IPR000387">
    <property type="entry name" value="Tyr_Pase_dom"/>
</dbReference>
<dbReference type="AlphaFoldDB" id="A0AAV9WPT9"/>
<comment type="caution">
    <text evidence="8">The sequence shown here is derived from an EMBL/GenBank/DDBJ whole genome shotgun (WGS) entry which is preliminary data.</text>
</comment>
<dbReference type="PIRSF" id="PIRSF000941">
    <property type="entry name" value="DUSP12"/>
    <property type="match status" value="1"/>
</dbReference>
<proteinExistence type="inferred from homology"/>
<evidence type="ECO:0000313" key="8">
    <source>
        <dbReference type="EMBL" id="KAK6512256.1"/>
    </source>
</evidence>
<evidence type="ECO:0000259" key="7">
    <source>
        <dbReference type="PROSITE" id="PS50056"/>
    </source>
</evidence>
<dbReference type="PROSITE" id="PS50056">
    <property type="entry name" value="TYR_PHOSPHATASE_2"/>
    <property type="match status" value="1"/>
</dbReference>
<dbReference type="SMART" id="SM00195">
    <property type="entry name" value="DSPc"/>
    <property type="match status" value="1"/>
</dbReference>
<comment type="similarity">
    <text evidence="1">Belongs to the protein-tyrosine phosphatase family. Non-receptor class dual specificity subfamily.</text>
</comment>
<dbReference type="InterPro" id="IPR016130">
    <property type="entry name" value="Tyr_Pase_AS"/>
</dbReference>
<keyword evidence="9" id="KW-1185">Reference proteome</keyword>
<protein>
    <recommendedName>
        <fullName evidence="2">protein-tyrosine-phosphatase</fullName>
        <ecNumber evidence="2">3.1.3.48</ecNumber>
    </recommendedName>
</protein>
<reference evidence="8 9" key="1">
    <citation type="submission" date="2023-08" db="EMBL/GenBank/DDBJ databases">
        <authorList>
            <person name="Palmer J.M."/>
        </authorList>
    </citation>
    <scope>NUCLEOTIDE SEQUENCE [LARGE SCALE GENOMIC DNA]</scope>
    <source>
        <strain evidence="8 9">TWF481</strain>
    </source>
</reference>
<dbReference type="InterPro" id="IPR016278">
    <property type="entry name" value="DUSP12"/>
</dbReference>
<keyword evidence="3" id="KW-0378">Hydrolase</keyword>
<feature type="domain" description="Tyrosine-protein phosphatase" evidence="6">
    <location>
        <begin position="35"/>
        <end position="182"/>
    </location>
</feature>
<dbReference type="Proteomes" id="UP001370758">
    <property type="component" value="Unassembled WGS sequence"/>
</dbReference>
<accession>A0AAV9WPT9</accession>
<evidence type="ECO:0000256" key="2">
    <source>
        <dbReference type="ARBA" id="ARBA00013064"/>
    </source>
</evidence>
<dbReference type="InterPro" id="IPR000340">
    <property type="entry name" value="Dual-sp_phosphatase_cat-dom"/>
</dbReference>
<dbReference type="GO" id="GO:0008138">
    <property type="term" value="F:protein tyrosine/serine/threonine phosphatase activity"/>
    <property type="evidence" value="ECO:0007669"/>
    <property type="project" value="InterPro"/>
</dbReference>
<evidence type="ECO:0000259" key="6">
    <source>
        <dbReference type="PROSITE" id="PS50054"/>
    </source>
</evidence>
<dbReference type="PANTHER" id="PTHR45848:SF4">
    <property type="entry name" value="DUAL SPECIFICITY PROTEIN PHOSPHATASE 12"/>
    <property type="match status" value="1"/>
</dbReference>
<keyword evidence="4" id="KW-0904">Protein phosphatase</keyword>
<evidence type="ECO:0000256" key="5">
    <source>
        <dbReference type="PIRSR" id="PIRSR000941-50"/>
    </source>
</evidence>
<dbReference type="SUPFAM" id="SSF52799">
    <property type="entry name" value="(Phosphotyrosine protein) phosphatases II"/>
    <property type="match status" value="1"/>
</dbReference>
<dbReference type="Gene3D" id="3.90.190.10">
    <property type="entry name" value="Protein tyrosine phosphatase superfamily"/>
    <property type="match status" value="1"/>
</dbReference>
<dbReference type="PROSITE" id="PS00383">
    <property type="entry name" value="TYR_PHOSPHATASE_1"/>
    <property type="match status" value="1"/>
</dbReference>
<feature type="active site" description="Phosphocysteine intermediate" evidence="5">
    <location>
        <position position="126"/>
    </location>
</feature>
<dbReference type="EC" id="3.1.3.48" evidence="2"/>
<dbReference type="InterPro" id="IPR020422">
    <property type="entry name" value="TYR_PHOSPHATASE_DUAL_dom"/>
</dbReference>
<dbReference type="Pfam" id="PF00782">
    <property type="entry name" value="DSPc"/>
    <property type="match status" value="1"/>
</dbReference>
<dbReference type="InterPro" id="IPR029021">
    <property type="entry name" value="Prot-tyrosine_phosphatase-like"/>
</dbReference>
<name>A0AAV9WPT9_9PEZI</name>
<dbReference type="GO" id="GO:0005634">
    <property type="term" value="C:nucleus"/>
    <property type="evidence" value="ECO:0007669"/>
    <property type="project" value="TreeGrafter"/>
</dbReference>
<evidence type="ECO:0000256" key="1">
    <source>
        <dbReference type="ARBA" id="ARBA00008601"/>
    </source>
</evidence>